<organism evidence="3">
    <name type="scientific">viral metagenome</name>
    <dbReference type="NCBI Taxonomy" id="1070528"/>
    <lineage>
        <taxon>unclassified sequences</taxon>
        <taxon>metagenomes</taxon>
        <taxon>organismal metagenomes</taxon>
    </lineage>
</organism>
<keyword evidence="1" id="KW-0175">Coiled coil</keyword>
<feature type="transmembrane region" description="Helical" evidence="2">
    <location>
        <begin position="694"/>
        <end position="716"/>
    </location>
</feature>
<keyword evidence="2" id="KW-0472">Membrane</keyword>
<sequence>MSGICRSRDDGKHGVTRLAKKNPTLFNEIKNSSASVWRTRAGYPSIGRHRGDWNSAGIDAWDAICAPTKVAAECGSRKSNDRKTHRCSWQDIITIAPIPSQPARPASGAPMLLGGYKKFDNHNSGAVNLTDKNGAIKFKGSELDGATMCNHYNSCTGFTHDYTTGGGNLKRGSDSNKFLQGAVNYYSKVTSVTAPEGGNWGGLSALVKKEAELQNTVSNGCWNCRSIVGTAGCNEAGTATQNGSVNNDWDADWFKKCNATCKSWNKREWGTCKGTSSGGSKSDSVCATRSWKECGDGGGAKCWDTSRISDINNPECVWVDRGPPPLSTQTINRRSGVRKTYYDEIQTAYNSLRAPYDNRRDVEIPQAEAARTTALSNQATTLKKQREDLEQMLSDKYSKLTKEHQEILRNLVQKSAALEKKRQLLDDEHRQLQIVFEEKKARIIELQNTIKVETENAMALTAALKEELTNLENDKLLAEQKIMDAKKSLQIEKIKIDNIINDINKKTIEYSDLLVKSRARGERIIGLEDIKDSADKANKIISKEISIAPGIYNIHKESLKELEAELAEYLKNPDQNPIILVKLLNRKKKLMGQLFDSAEKKYTVNTDRIDRRHLVEAPTNILLNNQENELKQNKRKIDNLSKDLSTSAKRTQVNNNEFRKRDYFLFLLKYVGVFILLSLLIGLLIKNGSVSLKIGYTVITILTLVLVTILVLNMYFNRNRNRLYFNKRDWSGVISNGGTSKKCPK</sequence>
<reference evidence="3" key="1">
    <citation type="journal article" date="2020" name="Nature">
        <title>Giant virus diversity and host interactions through global metagenomics.</title>
        <authorList>
            <person name="Schulz F."/>
            <person name="Roux S."/>
            <person name="Paez-Espino D."/>
            <person name="Jungbluth S."/>
            <person name="Walsh D.A."/>
            <person name="Denef V.J."/>
            <person name="McMahon K.D."/>
            <person name="Konstantinidis K.T."/>
            <person name="Eloe-Fadrosh E.A."/>
            <person name="Kyrpides N.C."/>
            <person name="Woyke T."/>
        </authorList>
    </citation>
    <scope>NUCLEOTIDE SEQUENCE</scope>
    <source>
        <strain evidence="3">GVMAG-M-3300009422-16</strain>
    </source>
</reference>
<proteinExistence type="predicted"/>
<accession>A0A6C0B5F1</accession>
<protein>
    <submittedName>
        <fullName evidence="3">Uncharacterized protein</fullName>
    </submittedName>
</protein>
<dbReference type="EMBL" id="MN739064">
    <property type="protein sequence ID" value="QHS86891.1"/>
    <property type="molecule type" value="Genomic_DNA"/>
</dbReference>
<keyword evidence="2" id="KW-0812">Transmembrane</keyword>
<keyword evidence="2" id="KW-1133">Transmembrane helix</keyword>
<evidence type="ECO:0000256" key="2">
    <source>
        <dbReference type="SAM" id="Phobius"/>
    </source>
</evidence>
<dbReference type="AlphaFoldDB" id="A0A6C0B5F1"/>
<evidence type="ECO:0000313" key="3">
    <source>
        <dbReference type="EMBL" id="QHS86891.1"/>
    </source>
</evidence>
<feature type="transmembrane region" description="Helical" evidence="2">
    <location>
        <begin position="663"/>
        <end position="685"/>
    </location>
</feature>
<feature type="coiled-coil region" evidence="1">
    <location>
        <begin position="372"/>
        <end position="488"/>
    </location>
</feature>
<name>A0A6C0B5F1_9ZZZZ</name>
<evidence type="ECO:0000256" key="1">
    <source>
        <dbReference type="SAM" id="Coils"/>
    </source>
</evidence>